<gene>
    <name evidence="1" type="ORF">CAL28_20315</name>
</gene>
<organism evidence="1 2">
    <name type="scientific">Bordetella genomosp. 11</name>
    <dbReference type="NCBI Taxonomy" id="1416808"/>
    <lineage>
        <taxon>Bacteria</taxon>
        <taxon>Pseudomonadati</taxon>
        <taxon>Pseudomonadota</taxon>
        <taxon>Betaproteobacteria</taxon>
        <taxon>Burkholderiales</taxon>
        <taxon>Alcaligenaceae</taxon>
        <taxon>Bordetella</taxon>
    </lineage>
</organism>
<evidence type="ECO:0000313" key="1">
    <source>
        <dbReference type="EMBL" id="OZI61626.1"/>
    </source>
</evidence>
<evidence type="ECO:0000313" key="2">
    <source>
        <dbReference type="Proteomes" id="UP000215767"/>
    </source>
</evidence>
<sequence length="389" mass="41169">MQADTRRHAHFEELARIAIPDGLSNGVLPACFLDGIVPSVSSNYVSAALVGQVWGAGLGIAGLENSGGSKKFTIIQAPPLSENPSTWPSGLSVDAACGVSGGRVAFATRDSNVTVLLVHNSPAAAKPGWDLDCTIVFEAYVGIVQQMLERDGVIYGFTKDPIGDRNAFFAVAAKDSANPAVYYYEGMPAEVFFYKGMVDGDGTDPMMQRRIGFHYEKVYAIEQTGDHALCASLRSGAVTRVPLSPQGQPSWSLAIDETLNRAYCAYTPGDDGTYVMPYVVGDSDMRPGGDPIYPDSSTCCPAVDENLGLLYLLGPERSSPPRPSPVLAIDVATNTPLAVDGTPPRGNEFAALPSTWADRVNNLYYVSGLRSTPGSGSALAIGVYRVSVA</sequence>
<keyword evidence="2" id="KW-1185">Reference proteome</keyword>
<proteinExistence type="predicted"/>
<accession>A0A261UI76</accession>
<reference evidence="2" key="1">
    <citation type="submission" date="2017-05" db="EMBL/GenBank/DDBJ databases">
        <title>Complete and WGS of Bordetella genogroups.</title>
        <authorList>
            <person name="Spilker T."/>
            <person name="Lipuma J."/>
        </authorList>
    </citation>
    <scope>NUCLEOTIDE SEQUENCE [LARGE SCALE GENOMIC DNA]</scope>
    <source>
        <strain evidence="2">AU8856</strain>
    </source>
</reference>
<dbReference type="AlphaFoldDB" id="A0A261UI76"/>
<dbReference type="Proteomes" id="UP000215767">
    <property type="component" value="Unassembled WGS sequence"/>
</dbReference>
<comment type="caution">
    <text evidence="1">The sequence shown here is derived from an EMBL/GenBank/DDBJ whole genome shotgun (WGS) entry which is preliminary data.</text>
</comment>
<protein>
    <submittedName>
        <fullName evidence="1">Uncharacterized protein</fullName>
    </submittedName>
</protein>
<dbReference type="RefSeq" id="WP_094843027.1">
    <property type="nucleotide sequence ID" value="NZ_NEVS01000004.1"/>
</dbReference>
<dbReference type="OrthoDB" id="3304012at2"/>
<name>A0A261UI76_9BORD</name>
<dbReference type="EMBL" id="NEVS01000004">
    <property type="protein sequence ID" value="OZI61626.1"/>
    <property type="molecule type" value="Genomic_DNA"/>
</dbReference>